<protein>
    <submittedName>
        <fullName evidence="1">Gamma-glutamyl-gamma-aminobutyrate hydrolase family protein</fullName>
    </submittedName>
</protein>
<dbReference type="EMBL" id="JAUBDH010000007">
    <property type="protein sequence ID" value="MDW0110741.1"/>
    <property type="molecule type" value="Genomic_DNA"/>
</dbReference>
<dbReference type="Gene3D" id="3.40.50.880">
    <property type="match status" value="1"/>
</dbReference>
<dbReference type="RefSeq" id="WP_317936301.1">
    <property type="nucleotide sequence ID" value="NZ_JAUBDH010000007.1"/>
</dbReference>
<dbReference type="PROSITE" id="PS51273">
    <property type="entry name" value="GATASE_TYPE_1"/>
    <property type="match status" value="1"/>
</dbReference>
<comment type="caution">
    <text evidence="1">The sequence shown here is derived from an EMBL/GenBank/DDBJ whole genome shotgun (WGS) entry which is preliminary data.</text>
</comment>
<dbReference type="InterPro" id="IPR044668">
    <property type="entry name" value="PuuD-like"/>
</dbReference>
<gene>
    <name evidence="1" type="ORF">QT716_11900</name>
</gene>
<accession>A0ABU4G1J9</accession>
<dbReference type="SUPFAM" id="SSF52317">
    <property type="entry name" value="Class I glutamine amidotransferase-like"/>
    <property type="match status" value="1"/>
</dbReference>
<keyword evidence="1" id="KW-0378">Hydrolase</keyword>
<dbReference type="PANTHER" id="PTHR43235:SF1">
    <property type="entry name" value="GLUTAMINE AMIDOTRANSFERASE PB2B2.05-RELATED"/>
    <property type="match status" value="1"/>
</dbReference>
<evidence type="ECO:0000313" key="1">
    <source>
        <dbReference type="EMBL" id="MDW0110741.1"/>
    </source>
</evidence>
<dbReference type="InterPro" id="IPR011697">
    <property type="entry name" value="Peptidase_C26"/>
</dbReference>
<dbReference type="GO" id="GO:0016787">
    <property type="term" value="F:hydrolase activity"/>
    <property type="evidence" value="ECO:0007669"/>
    <property type="project" value="UniProtKB-KW"/>
</dbReference>
<reference evidence="1 2" key="1">
    <citation type="submission" date="2023-06" db="EMBL/GenBank/DDBJ databases">
        <title>Sporosarcina sp. nov., isolated from Korean traditional fermented seafood 'Jeotgal'.</title>
        <authorList>
            <person name="Yang A.-I."/>
            <person name="Shin N.-R."/>
        </authorList>
    </citation>
    <scope>NUCLEOTIDE SEQUENCE [LARGE SCALE GENOMIC DNA]</scope>
    <source>
        <strain evidence="1 2">KCTC3840</strain>
    </source>
</reference>
<evidence type="ECO:0000313" key="2">
    <source>
        <dbReference type="Proteomes" id="UP001280629"/>
    </source>
</evidence>
<keyword evidence="2" id="KW-1185">Reference proteome</keyword>
<dbReference type="InterPro" id="IPR029062">
    <property type="entry name" value="Class_I_gatase-like"/>
</dbReference>
<name>A0ABU4G1J9_9BACL</name>
<dbReference type="PANTHER" id="PTHR43235">
    <property type="entry name" value="GLUTAMINE AMIDOTRANSFERASE PB2B2.05-RELATED"/>
    <property type="match status" value="1"/>
</dbReference>
<dbReference type="Pfam" id="PF07722">
    <property type="entry name" value="Peptidase_C26"/>
    <property type="match status" value="1"/>
</dbReference>
<dbReference type="CDD" id="cd01745">
    <property type="entry name" value="GATase1_2"/>
    <property type="match status" value="1"/>
</dbReference>
<proteinExistence type="predicted"/>
<organism evidence="1 2">
    <name type="scientific">Sporosarcina aquimarina</name>
    <dbReference type="NCBI Taxonomy" id="114975"/>
    <lineage>
        <taxon>Bacteria</taxon>
        <taxon>Bacillati</taxon>
        <taxon>Bacillota</taxon>
        <taxon>Bacilli</taxon>
        <taxon>Bacillales</taxon>
        <taxon>Caryophanaceae</taxon>
        <taxon>Sporosarcina</taxon>
    </lineage>
</organism>
<sequence length="233" mass="25409">MSPLIGITCHHDFDYQYMLNHSYVQSVTEAGGVPLLLALGFKNDVDVLVERLDGLLLSGGFDINPLFYGEEPINELGEIFPGRDVNELELVRAFLKADKPVFGICRGHQVLNVAQGGTMYQDIYAQFDRNVLQHAQVARRDHLSHRVQLGKGSKLAAILGSSDILVNSFHHQAVKAIGDHVAVCGTSSDGVIEAIMSEVHTFALGVQWHPEDTACAGDPPSKNLFAAFVDACR</sequence>
<dbReference type="Proteomes" id="UP001280629">
    <property type="component" value="Unassembled WGS sequence"/>
</dbReference>